<gene>
    <name evidence="1" type="ORF">KCH_51800</name>
</gene>
<dbReference type="EMBL" id="JNBY01000096">
    <property type="protein sequence ID" value="KDN83034.1"/>
    <property type="molecule type" value="Genomic_DNA"/>
</dbReference>
<comment type="caution">
    <text evidence="1">The sequence shown here is derived from an EMBL/GenBank/DDBJ whole genome shotgun (WGS) entry which is preliminary data.</text>
</comment>
<name>A0A066YSR8_9ACTN</name>
<accession>A0A066YSR8</accession>
<keyword evidence="2" id="KW-1185">Reference proteome</keyword>
<dbReference type="Proteomes" id="UP000027178">
    <property type="component" value="Unassembled WGS sequence"/>
</dbReference>
<evidence type="ECO:0000313" key="1">
    <source>
        <dbReference type="EMBL" id="KDN83034.1"/>
    </source>
</evidence>
<proteinExistence type="predicted"/>
<dbReference type="HOGENOM" id="CLU_2523149_0_0_11"/>
<protein>
    <submittedName>
        <fullName evidence="1">Uncharacterized protein</fullName>
    </submittedName>
</protein>
<sequence>MVVPDLLCECPSHRIPSSRPLCRPSRDRRGLVPCRPVRLARHRDLPAGLSSMRTPWWGSALVFSRAADTKSGAFLGRLNLRLAD</sequence>
<evidence type="ECO:0000313" key="2">
    <source>
        <dbReference type="Proteomes" id="UP000027178"/>
    </source>
</evidence>
<dbReference type="AlphaFoldDB" id="A0A066YSR8"/>
<reference evidence="1 2" key="1">
    <citation type="submission" date="2014-05" db="EMBL/GenBank/DDBJ databases">
        <title>Draft Genome Sequence of Kitasatospora cheerisanensis KCTC 2395.</title>
        <authorList>
            <person name="Nam D.H."/>
        </authorList>
    </citation>
    <scope>NUCLEOTIDE SEQUENCE [LARGE SCALE GENOMIC DNA]</scope>
    <source>
        <strain evidence="1 2">KCTC 2395</strain>
    </source>
</reference>
<organism evidence="1 2">
    <name type="scientific">Kitasatospora cheerisanensis KCTC 2395</name>
    <dbReference type="NCBI Taxonomy" id="1348663"/>
    <lineage>
        <taxon>Bacteria</taxon>
        <taxon>Bacillati</taxon>
        <taxon>Actinomycetota</taxon>
        <taxon>Actinomycetes</taxon>
        <taxon>Kitasatosporales</taxon>
        <taxon>Streptomycetaceae</taxon>
        <taxon>Kitasatospora</taxon>
    </lineage>
</organism>
<dbReference type="PATRIC" id="fig|1348663.4.peg.5013"/>